<dbReference type="EMBL" id="LT960611">
    <property type="protein sequence ID" value="SON48901.1"/>
    <property type="molecule type" value="Genomic_DNA"/>
</dbReference>
<feature type="transmembrane region" description="Helical" evidence="1">
    <location>
        <begin position="43"/>
        <end position="69"/>
    </location>
</feature>
<reference evidence="2 3" key="1">
    <citation type="submission" date="2017-10" db="EMBL/GenBank/DDBJ databases">
        <authorList>
            <person name="Banno H."/>
            <person name="Chua N.-H."/>
        </authorList>
    </citation>
    <scope>NUCLEOTIDE SEQUENCE [LARGE SCALE GENOMIC DNA]</scope>
    <source>
        <strain evidence="2">Vibrio tapetis CECT4600</strain>
    </source>
</reference>
<sequence>MLSHVLAVLPPMLLGSQLILTVLLIKGEICPGQRGRIHKLLPALVALWLSSSLVTIEWLAVAGGLMYFYSQVQTKKTRDQGPIWILHISNLLALFVLFFAPLSTANFSQAFFDLSIMGYAGAVFAHLLMVVARSRLQAFHKILPVSGIAMAMLMVVCLLLKSINMEEQAVVALTGYLVGGLALIVVSIVVWCWHLVNHKPANKWVLGAAVCLSISAVSSLNTIY</sequence>
<proteinExistence type="predicted"/>
<accession>A0A2N8ZAH1</accession>
<evidence type="ECO:0000313" key="3">
    <source>
        <dbReference type="Proteomes" id="UP000235828"/>
    </source>
</evidence>
<dbReference type="RefSeq" id="WP_145958551.1">
    <property type="nucleotide sequence ID" value="NZ_LT960611.1"/>
</dbReference>
<evidence type="ECO:0000313" key="2">
    <source>
        <dbReference type="EMBL" id="SON48901.1"/>
    </source>
</evidence>
<name>A0A2N8ZAH1_9VIBR</name>
<evidence type="ECO:0000256" key="1">
    <source>
        <dbReference type="SAM" id="Phobius"/>
    </source>
</evidence>
<feature type="transmembrane region" description="Helical" evidence="1">
    <location>
        <begin position="169"/>
        <end position="192"/>
    </location>
</feature>
<keyword evidence="1" id="KW-0812">Transmembrane</keyword>
<keyword evidence="1" id="KW-0472">Membrane</keyword>
<dbReference type="KEGG" id="vta:A0922"/>
<dbReference type="AlphaFoldDB" id="A0A2N8ZAH1"/>
<feature type="transmembrane region" description="Helical" evidence="1">
    <location>
        <begin position="81"/>
        <end position="104"/>
    </location>
</feature>
<dbReference type="Proteomes" id="UP000235828">
    <property type="component" value="Chromosome A"/>
</dbReference>
<protein>
    <submittedName>
        <fullName evidence="2">Putative membrane protein</fullName>
    </submittedName>
</protein>
<keyword evidence="3" id="KW-1185">Reference proteome</keyword>
<gene>
    <name evidence="2" type="ORF">VTAP4600_A0922</name>
</gene>
<feature type="transmembrane region" description="Helical" evidence="1">
    <location>
        <begin position="204"/>
        <end position="223"/>
    </location>
</feature>
<dbReference type="OrthoDB" id="5915482at2"/>
<organism evidence="2 3">
    <name type="scientific">Vibrio tapetis subsp. tapetis</name>
    <dbReference type="NCBI Taxonomy" id="1671868"/>
    <lineage>
        <taxon>Bacteria</taxon>
        <taxon>Pseudomonadati</taxon>
        <taxon>Pseudomonadota</taxon>
        <taxon>Gammaproteobacteria</taxon>
        <taxon>Vibrionales</taxon>
        <taxon>Vibrionaceae</taxon>
        <taxon>Vibrio</taxon>
    </lineage>
</organism>
<feature type="transmembrane region" description="Helical" evidence="1">
    <location>
        <begin position="110"/>
        <end position="130"/>
    </location>
</feature>
<keyword evidence="1" id="KW-1133">Transmembrane helix</keyword>
<feature type="transmembrane region" description="Helical" evidence="1">
    <location>
        <begin position="142"/>
        <end position="163"/>
    </location>
</feature>